<keyword evidence="6" id="KW-0694">RNA-binding</keyword>
<evidence type="ECO:0000313" key="10">
    <source>
        <dbReference type="RefSeq" id="XP_018497627.1"/>
    </source>
</evidence>
<dbReference type="FunFam" id="1.10.1520.10:FF:000004">
    <property type="entry name" value="Endoribonuclease dicer-like 1"/>
    <property type="match status" value="1"/>
</dbReference>
<dbReference type="InterPro" id="IPR036389">
    <property type="entry name" value="RNase_III_sf"/>
</dbReference>
<evidence type="ECO:0000256" key="4">
    <source>
        <dbReference type="ARBA" id="ARBA00022801"/>
    </source>
</evidence>
<dbReference type="GO" id="GO:0004525">
    <property type="term" value="F:ribonuclease III activity"/>
    <property type="evidence" value="ECO:0007669"/>
    <property type="project" value="InterPro"/>
</dbReference>
<evidence type="ECO:0000313" key="9">
    <source>
        <dbReference type="Proteomes" id="UP000694867"/>
    </source>
</evidence>
<dbReference type="GeneID" id="108865256"/>
<dbReference type="Pfam" id="PF00636">
    <property type="entry name" value="Ribonuclease_3"/>
    <property type="match status" value="2"/>
</dbReference>
<dbReference type="GO" id="GO:0006396">
    <property type="term" value="P:RNA processing"/>
    <property type="evidence" value="ECO:0007669"/>
    <property type="project" value="InterPro"/>
</dbReference>
<dbReference type="RefSeq" id="XP_018497627.1">
    <property type="nucleotide sequence ID" value="XM_018642111.1"/>
</dbReference>
<keyword evidence="5" id="KW-0460">Magnesium</keyword>
<dbReference type="PROSITE" id="PS50142">
    <property type="entry name" value="RNASE_3_2"/>
    <property type="match status" value="2"/>
</dbReference>
<name>A0AAJ7PB30_9ACAR</name>
<evidence type="ECO:0000256" key="2">
    <source>
        <dbReference type="ARBA" id="ARBA00001946"/>
    </source>
</evidence>
<dbReference type="SUPFAM" id="SSF69065">
    <property type="entry name" value="RNase III domain-like"/>
    <property type="match status" value="2"/>
</dbReference>
<feature type="compositionally biased region" description="Low complexity" evidence="7">
    <location>
        <begin position="76"/>
        <end position="87"/>
    </location>
</feature>
<evidence type="ECO:0000259" key="8">
    <source>
        <dbReference type="PROSITE" id="PS50142"/>
    </source>
</evidence>
<comment type="cofactor">
    <cofactor evidence="1">
        <name>Mn(2+)</name>
        <dbReference type="ChEBI" id="CHEBI:29035"/>
    </cofactor>
</comment>
<keyword evidence="9" id="KW-1185">Reference proteome</keyword>
<dbReference type="PANTHER" id="PTHR14950:SF37">
    <property type="entry name" value="ENDORIBONUCLEASE DICER"/>
    <property type="match status" value="1"/>
</dbReference>
<dbReference type="InterPro" id="IPR048512">
    <property type="entry name" value="Dicer_platform"/>
</dbReference>
<dbReference type="AlphaFoldDB" id="A0AAJ7PB30"/>
<dbReference type="CDD" id="cd00593">
    <property type="entry name" value="RIBOc"/>
    <property type="match status" value="2"/>
</dbReference>
<dbReference type="InterPro" id="IPR000999">
    <property type="entry name" value="RNase_III_dom"/>
</dbReference>
<dbReference type="Pfam" id="PF20931">
    <property type="entry name" value="Dicer_platform"/>
    <property type="match status" value="1"/>
</dbReference>
<proteinExistence type="predicted"/>
<keyword evidence="3" id="KW-0479">Metal-binding</keyword>
<dbReference type="PANTHER" id="PTHR14950">
    <property type="entry name" value="DICER-RELATED"/>
    <property type="match status" value="1"/>
</dbReference>
<gene>
    <name evidence="10" type="primary">LOC108865256</name>
</gene>
<evidence type="ECO:0000256" key="7">
    <source>
        <dbReference type="SAM" id="MobiDB-lite"/>
    </source>
</evidence>
<evidence type="ECO:0000256" key="6">
    <source>
        <dbReference type="ARBA" id="ARBA00022884"/>
    </source>
</evidence>
<feature type="domain" description="RNase III" evidence="8">
    <location>
        <begin position="640"/>
        <end position="793"/>
    </location>
</feature>
<organism evidence="9 10">
    <name type="scientific">Galendromus occidentalis</name>
    <name type="common">western predatory mite</name>
    <dbReference type="NCBI Taxonomy" id="34638"/>
    <lineage>
        <taxon>Eukaryota</taxon>
        <taxon>Metazoa</taxon>
        <taxon>Ecdysozoa</taxon>
        <taxon>Arthropoda</taxon>
        <taxon>Chelicerata</taxon>
        <taxon>Arachnida</taxon>
        <taxon>Acari</taxon>
        <taxon>Parasitiformes</taxon>
        <taxon>Mesostigmata</taxon>
        <taxon>Gamasina</taxon>
        <taxon>Phytoseioidea</taxon>
        <taxon>Phytoseiidae</taxon>
        <taxon>Typhlodrominae</taxon>
        <taxon>Galendromus</taxon>
    </lineage>
</organism>
<dbReference type="SMART" id="SM00535">
    <property type="entry name" value="RIBOc"/>
    <property type="match status" value="2"/>
</dbReference>
<dbReference type="GO" id="GO:0046872">
    <property type="term" value="F:metal ion binding"/>
    <property type="evidence" value="ECO:0007669"/>
    <property type="project" value="UniProtKB-KW"/>
</dbReference>
<keyword evidence="4" id="KW-0378">Hydrolase</keyword>
<protein>
    <submittedName>
        <fullName evidence="10">Uncharacterized protein LOC108865256</fullName>
    </submittedName>
</protein>
<comment type="cofactor">
    <cofactor evidence="2">
        <name>Mg(2+)</name>
        <dbReference type="ChEBI" id="CHEBI:18420"/>
    </cofactor>
</comment>
<reference evidence="10" key="1">
    <citation type="submission" date="2025-08" db="UniProtKB">
        <authorList>
            <consortium name="RefSeq"/>
        </authorList>
    </citation>
    <scope>IDENTIFICATION</scope>
</reference>
<accession>A0AAJ7PB30</accession>
<dbReference type="GO" id="GO:0003723">
    <property type="term" value="F:RNA binding"/>
    <property type="evidence" value="ECO:0007669"/>
    <property type="project" value="UniProtKB-KW"/>
</dbReference>
<dbReference type="Proteomes" id="UP000694867">
    <property type="component" value="Unplaced"/>
</dbReference>
<evidence type="ECO:0000256" key="1">
    <source>
        <dbReference type="ARBA" id="ARBA00001936"/>
    </source>
</evidence>
<evidence type="ECO:0000256" key="3">
    <source>
        <dbReference type="ARBA" id="ARBA00022723"/>
    </source>
</evidence>
<feature type="region of interest" description="Disordered" evidence="7">
    <location>
        <begin position="58"/>
        <end position="94"/>
    </location>
</feature>
<sequence>MGGCNLIIQTDGISKPETYIRFRESVRLDRALYVLMTSQENFEMVDALQVKRIGNMESPIPAEPATQEFGADRGRSSASQTSAKSSAEVGGTQQRLDDQVAAALEVRDRVFGFDERNKQSGPARKKCTPSGREVPENLAMLFDGQPITQNSSIRCKRAVSHQLKDTCHPEFPARATIYVFRTCLEIPLEDEHSHHRTFKPEEEELCFGLLTFSPDCPSNVPGFPVFSRNGRESVAIETLRGVVETQELWRRLTKFHSYIFKKVCRLSHLEYDPAVAPVIVPVRNGRVDVALLRRLDLAQKKPFTLESVVSRVTAGTEMSFFVREIYRSGGKTKLCLEKIPRSAGGSRNEFTVKTKFKEFSSTEARLAFAPRLEHCEVEFLSAPQWSKALTIPICIHRLDRLLVAENFRRALVRAGVGYEVDHWPPLVEDRPPNQEVSKPEIKFTELKFMKEMKNSPGPSPTDILTALTASSAQDIVDSERYEVLGDSFLKMVVSLHLLTNRDLRDEGTLTAERCRFVSNMFLLSIAVPRGIHEAVESRKFSVKDSFRPPGTILTAAVNEKLHQQRYRSKICADSVEALIGVYLNRSGPIGALDFLKYLGLELGDGLSRTFFSRFDLSYDPDEGKDPDVTRADLDFHSTHLERVQEIIAYRFGNPLYLLEAITHQSYQNNRTTQTYARLEFLGDAIIDFLVSSFIFTNNPHLSPGQMTMVRSALVSNDQLGQIMMRTKLVEYLLHDSPSLNEYMIEKDESHAKELCPDSPMTQDDLGAAGLLVIPKTFGDLMESIIGAIFIDSGLDFAVTWDVFRRLISDPLLIDTLRQPPQNLISTLQGKFPERCRFEKPVIRGDNLVEVTLHVDCQSFGVISTNQKKAKLILASMALKAFCEDGGIAECSSNGSLPRFSS</sequence>
<dbReference type="Gene3D" id="1.10.1520.10">
    <property type="entry name" value="Ribonuclease III domain"/>
    <property type="match status" value="2"/>
</dbReference>
<feature type="domain" description="RNase III" evidence="8">
    <location>
        <begin position="466"/>
        <end position="587"/>
    </location>
</feature>
<dbReference type="KEGG" id="goe:108865256"/>
<evidence type="ECO:0000256" key="5">
    <source>
        <dbReference type="ARBA" id="ARBA00022842"/>
    </source>
</evidence>